<dbReference type="eggNOG" id="COG3945">
    <property type="taxonomic scope" value="Bacteria"/>
</dbReference>
<dbReference type="InterPro" id="IPR004378">
    <property type="entry name" value="F420H2_quin_Rdtase"/>
</dbReference>
<protein>
    <recommendedName>
        <fullName evidence="5">Nitroreductase family deazaflavin-dependent oxidoreductase</fullName>
    </recommendedName>
</protein>
<comment type="similarity">
    <text evidence="1">Belongs to the F420H(2)-dependent quinone reductase family.</text>
</comment>
<dbReference type="Gene3D" id="2.30.110.10">
    <property type="entry name" value="Electron Transport, Fmn-binding Protein, Chain A"/>
    <property type="match status" value="1"/>
</dbReference>
<dbReference type="GO" id="GO:0070967">
    <property type="term" value="F:coenzyme F420 binding"/>
    <property type="evidence" value="ECO:0007669"/>
    <property type="project" value="TreeGrafter"/>
</dbReference>
<dbReference type="InterPro" id="IPR012349">
    <property type="entry name" value="Split_barrel_FMN-bd"/>
</dbReference>
<evidence type="ECO:0000313" key="4">
    <source>
        <dbReference type="Proteomes" id="UP000000235"/>
    </source>
</evidence>
<dbReference type="Proteomes" id="UP000000235">
    <property type="component" value="Chromosome"/>
</dbReference>
<dbReference type="GO" id="GO:0005886">
    <property type="term" value="C:plasma membrane"/>
    <property type="evidence" value="ECO:0007669"/>
    <property type="project" value="TreeGrafter"/>
</dbReference>
<name>A4XCI2_SALTO</name>
<dbReference type="SUPFAM" id="SSF50475">
    <property type="entry name" value="FMN-binding split barrel"/>
    <property type="match status" value="1"/>
</dbReference>
<organism evidence="3 4">
    <name type="scientific">Salinispora tropica (strain ATCC BAA-916 / DSM 44818 / JCM 13857 / NBRC 105044 / CNB-440)</name>
    <dbReference type="NCBI Taxonomy" id="369723"/>
    <lineage>
        <taxon>Bacteria</taxon>
        <taxon>Bacillati</taxon>
        <taxon>Actinomycetota</taxon>
        <taxon>Actinomycetes</taxon>
        <taxon>Micromonosporales</taxon>
        <taxon>Micromonosporaceae</taxon>
        <taxon>Salinispora</taxon>
    </lineage>
</organism>
<gene>
    <name evidence="3" type="ordered locus">Strop_4211</name>
</gene>
<keyword evidence="4" id="KW-1185">Reference proteome</keyword>
<dbReference type="AlphaFoldDB" id="A4XCI2"/>
<dbReference type="PATRIC" id="fig|369723.5.peg.4355"/>
<proteinExistence type="inferred from homology"/>
<dbReference type="GO" id="GO:0016491">
    <property type="term" value="F:oxidoreductase activity"/>
    <property type="evidence" value="ECO:0007669"/>
    <property type="project" value="InterPro"/>
</dbReference>
<dbReference type="KEGG" id="stp:Strop_4211"/>
<comment type="catalytic activity">
    <reaction evidence="2">
        <text>oxidized coenzyme F420-(gamma-L-Glu)(n) + a quinol + H(+) = reduced coenzyme F420-(gamma-L-Glu)(n) + a quinone</text>
        <dbReference type="Rhea" id="RHEA:39663"/>
        <dbReference type="Rhea" id="RHEA-COMP:12939"/>
        <dbReference type="Rhea" id="RHEA-COMP:14378"/>
        <dbReference type="ChEBI" id="CHEBI:15378"/>
        <dbReference type="ChEBI" id="CHEBI:24646"/>
        <dbReference type="ChEBI" id="CHEBI:132124"/>
        <dbReference type="ChEBI" id="CHEBI:133980"/>
        <dbReference type="ChEBI" id="CHEBI:139511"/>
    </reaction>
</comment>
<dbReference type="RefSeq" id="WP_012015403.1">
    <property type="nucleotide sequence ID" value="NC_009380.1"/>
</dbReference>
<accession>A4XCI2</accession>
<dbReference type="Pfam" id="PF04075">
    <property type="entry name" value="F420H2_quin_red"/>
    <property type="match status" value="1"/>
</dbReference>
<dbReference type="EMBL" id="CP000667">
    <property type="protein sequence ID" value="ABP56639.1"/>
    <property type="molecule type" value="Genomic_DNA"/>
</dbReference>
<dbReference type="HOGENOM" id="CLU_114921_2_0_11"/>
<dbReference type="PANTHER" id="PTHR39428:SF1">
    <property type="entry name" value="F420H(2)-DEPENDENT QUINONE REDUCTASE RV1261C"/>
    <property type="match status" value="1"/>
</dbReference>
<evidence type="ECO:0000256" key="1">
    <source>
        <dbReference type="ARBA" id="ARBA00008710"/>
    </source>
</evidence>
<dbReference type="STRING" id="369723.Strop_4211"/>
<evidence type="ECO:0008006" key="5">
    <source>
        <dbReference type="Google" id="ProtNLM"/>
    </source>
</evidence>
<sequence>MNDWNDRIIKEFRDNGGQVGGQFAGAPLLLLHTVGAKSGQPRLNPMMYQKVDNGYAVFASKAGAPSHPDWYHNLRTHPRVKAEIGTDTIDLVARVAAGDERERIWTAQKTAYPGFAEYEAKTTREIPVVVLEAAP</sequence>
<evidence type="ECO:0000313" key="3">
    <source>
        <dbReference type="EMBL" id="ABP56639.1"/>
    </source>
</evidence>
<evidence type="ECO:0000256" key="2">
    <source>
        <dbReference type="ARBA" id="ARBA00049106"/>
    </source>
</evidence>
<dbReference type="NCBIfam" id="TIGR00026">
    <property type="entry name" value="hi_GC_TIGR00026"/>
    <property type="match status" value="1"/>
</dbReference>
<reference evidence="4" key="1">
    <citation type="journal article" date="2007" name="Proc. Natl. Acad. Sci. U.S.A.">
        <title>Genome sequencing reveals complex secondary metabolome in the marine actinomycete Salinispora tropica.</title>
        <authorList>
            <person name="Udwary D.W."/>
            <person name="Zeigler L."/>
            <person name="Asolkar R.N."/>
            <person name="Singan V."/>
            <person name="Lapidus A."/>
            <person name="Fenical W."/>
            <person name="Jensen P.R."/>
            <person name="Moore B.S."/>
        </authorList>
    </citation>
    <scope>NUCLEOTIDE SEQUENCE [LARGE SCALE GENOMIC DNA]</scope>
    <source>
        <strain evidence="4">ATCC BAA-916 / DSM 44818 / CNB-440</strain>
    </source>
</reference>
<dbReference type="PANTHER" id="PTHR39428">
    <property type="entry name" value="F420H(2)-DEPENDENT QUINONE REDUCTASE RV1261C"/>
    <property type="match status" value="1"/>
</dbReference>